<sequence>MKAKLVLGICGALLSLQATAGQLCGKQRVADNVRTCPNGDMPMFVADEVKPYVPPAATAARNDQRQRAAEMAPASLDDYFGVWRTRAPGAVWTSPSGYRGYDWLHVSAGVSAGDLIIKPNGTYVWASYGGKAGRWTRSDDAGYPIVLIDTVENRQWKVGLDPKHTGGRDIIVWDGGSFYYDGRK</sequence>
<evidence type="ECO:0000256" key="1">
    <source>
        <dbReference type="SAM" id="SignalP"/>
    </source>
</evidence>
<protein>
    <submittedName>
        <fullName evidence="2">Uncharacterized protein</fullName>
    </submittedName>
</protein>
<name>A0A0C1Y8C8_9BURK</name>
<organism evidence="2 3">
    <name type="scientific">Noviherbaspirillum autotrophicum</name>
    <dbReference type="NCBI Taxonomy" id="709839"/>
    <lineage>
        <taxon>Bacteria</taxon>
        <taxon>Pseudomonadati</taxon>
        <taxon>Pseudomonadota</taxon>
        <taxon>Betaproteobacteria</taxon>
        <taxon>Burkholderiales</taxon>
        <taxon>Oxalobacteraceae</taxon>
        <taxon>Noviherbaspirillum</taxon>
    </lineage>
</organism>
<evidence type="ECO:0000313" key="3">
    <source>
        <dbReference type="Proteomes" id="UP000031572"/>
    </source>
</evidence>
<gene>
    <name evidence="2" type="ORF">TSA66_23815</name>
</gene>
<dbReference type="RefSeq" id="WP_040041804.1">
    <property type="nucleotide sequence ID" value="NZ_JWJG01000028.1"/>
</dbReference>
<proteinExistence type="predicted"/>
<dbReference type="OrthoDB" id="9256092at2"/>
<dbReference type="AlphaFoldDB" id="A0A0C1Y8C8"/>
<dbReference type="Proteomes" id="UP000031572">
    <property type="component" value="Unassembled WGS sequence"/>
</dbReference>
<comment type="caution">
    <text evidence="2">The sequence shown here is derived from an EMBL/GenBank/DDBJ whole genome shotgun (WGS) entry which is preliminary data.</text>
</comment>
<reference evidence="2 3" key="1">
    <citation type="submission" date="2014-12" db="EMBL/GenBank/DDBJ databases">
        <title>Denitrispirillum autotrophicum gen. nov., sp. nov., Denitrifying, Facultatively Autotrophic Bacteria Isolated from Rice Paddy Soil.</title>
        <authorList>
            <person name="Ishii S."/>
            <person name="Ashida N."/>
            <person name="Ohno H."/>
            <person name="Otsuka S."/>
            <person name="Yokota A."/>
            <person name="Senoo K."/>
        </authorList>
    </citation>
    <scope>NUCLEOTIDE SEQUENCE [LARGE SCALE GENOMIC DNA]</scope>
    <source>
        <strain evidence="2 3">TSA66</strain>
    </source>
</reference>
<keyword evidence="3" id="KW-1185">Reference proteome</keyword>
<feature type="signal peptide" evidence="1">
    <location>
        <begin position="1"/>
        <end position="20"/>
    </location>
</feature>
<keyword evidence="1" id="KW-0732">Signal</keyword>
<accession>A0A0C1Y8C8</accession>
<evidence type="ECO:0000313" key="2">
    <source>
        <dbReference type="EMBL" id="KIF83178.1"/>
    </source>
</evidence>
<dbReference type="EMBL" id="JWJG01000028">
    <property type="protein sequence ID" value="KIF83178.1"/>
    <property type="molecule type" value="Genomic_DNA"/>
</dbReference>
<feature type="chain" id="PRO_5002156193" evidence="1">
    <location>
        <begin position="21"/>
        <end position="184"/>
    </location>
</feature>